<accession>A0AAV8PEH8</accession>
<dbReference type="AlphaFoldDB" id="A0AAV8PEH8"/>
<keyword evidence="4" id="KW-1185">Reference proteome</keyword>
<sequence length="92" mass="10492">MRQQRMRMVAVVLRVLAIVLRIICFLMVGRKRTLTRKFKIPFPYGPARPPIPTVSRPCRPPPPPPPLHRPPDRRPTGTFLGICPCLLHPAIL</sequence>
<evidence type="ECO:0000313" key="4">
    <source>
        <dbReference type="Proteomes" id="UP001222027"/>
    </source>
</evidence>
<protein>
    <recommendedName>
        <fullName evidence="5">Secreted protein</fullName>
    </recommendedName>
</protein>
<comment type="caution">
    <text evidence="3">The sequence shown here is derived from an EMBL/GenBank/DDBJ whole genome shotgun (WGS) entry which is preliminary data.</text>
</comment>
<evidence type="ECO:0000256" key="2">
    <source>
        <dbReference type="SAM" id="Phobius"/>
    </source>
</evidence>
<reference evidence="3 4" key="1">
    <citation type="submission" date="2022-12" db="EMBL/GenBank/DDBJ databases">
        <title>Chromosome-scale assembly of the Ensete ventricosum genome.</title>
        <authorList>
            <person name="Dussert Y."/>
            <person name="Stocks J."/>
            <person name="Wendawek A."/>
            <person name="Woldeyes F."/>
            <person name="Nichols R.A."/>
            <person name="Borrell J.S."/>
        </authorList>
    </citation>
    <scope>NUCLEOTIDE SEQUENCE [LARGE SCALE GENOMIC DNA]</scope>
    <source>
        <strain evidence="4">cv. Maze</strain>
        <tissue evidence="3">Seeds</tissue>
    </source>
</reference>
<dbReference type="EMBL" id="JAQQAF010000006">
    <property type="protein sequence ID" value="KAJ8479086.1"/>
    <property type="molecule type" value="Genomic_DNA"/>
</dbReference>
<organism evidence="3 4">
    <name type="scientific">Ensete ventricosum</name>
    <name type="common">Abyssinian banana</name>
    <name type="synonym">Musa ensete</name>
    <dbReference type="NCBI Taxonomy" id="4639"/>
    <lineage>
        <taxon>Eukaryota</taxon>
        <taxon>Viridiplantae</taxon>
        <taxon>Streptophyta</taxon>
        <taxon>Embryophyta</taxon>
        <taxon>Tracheophyta</taxon>
        <taxon>Spermatophyta</taxon>
        <taxon>Magnoliopsida</taxon>
        <taxon>Liliopsida</taxon>
        <taxon>Zingiberales</taxon>
        <taxon>Musaceae</taxon>
        <taxon>Ensete</taxon>
    </lineage>
</organism>
<evidence type="ECO:0008006" key="5">
    <source>
        <dbReference type="Google" id="ProtNLM"/>
    </source>
</evidence>
<feature type="compositionally biased region" description="Pro residues" evidence="1">
    <location>
        <begin position="50"/>
        <end position="68"/>
    </location>
</feature>
<feature type="transmembrane region" description="Helical" evidence="2">
    <location>
        <begin position="6"/>
        <end position="29"/>
    </location>
</feature>
<keyword evidence="2" id="KW-0472">Membrane</keyword>
<keyword evidence="2" id="KW-0812">Transmembrane</keyword>
<proteinExistence type="predicted"/>
<evidence type="ECO:0000256" key="1">
    <source>
        <dbReference type="SAM" id="MobiDB-lite"/>
    </source>
</evidence>
<keyword evidence="2" id="KW-1133">Transmembrane helix</keyword>
<feature type="region of interest" description="Disordered" evidence="1">
    <location>
        <begin position="50"/>
        <end position="75"/>
    </location>
</feature>
<gene>
    <name evidence="3" type="ORF">OPV22_022813</name>
</gene>
<name>A0AAV8PEH8_ENSVE</name>
<dbReference type="Proteomes" id="UP001222027">
    <property type="component" value="Unassembled WGS sequence"/>
</dbReference>
<evidence type="ECO:0000313" key="3">
    <source>
        <dbReference type="EMBL" id="KAJ8479086.1"/>
    </source>
</evidence>